<proteinExistence type="predicted"/>
<evidence type="ECO:0000313" key="2">
    <source>
        <dbReference type="Proteomes" id="UP000799777"/>
    </source>
</evidence>
<comment type="caution">
    <text evidence="1">The sequence shown here is derived from an EMBL/GenBank/DDBJ whole genome shotgun (WGS) entry which is preliminary data.</text>
</comment>
<dbReference type="OrthoDB" id="3664327at2759"/>
<dbReference type="Proteomes" id="UP000799777">
    <property type="component" value="Unassembled WGS sequence"/>
</dbReference>
<protein>
    <submittedName>
        <fullName evidence="1">Uncharacterized protein</fullName>
    </submittedName>
</protein>
<reference evidence="1" key="1">
    <citation type="journal article" date="2020" name="Stud. Mycol.">
        <title>101 Dothideomycetes genomes: a test case for predicting lifestyles and emergence of pathogens.</title>
        <authorList>
            <person name="Haridas S."/>
            <person name="Albert R."/>
            <person name="Binder M."/>
            <person name="Bloem J."/>
            <person name="Labutti K."/>
            <person name="Salamov A."/>
            <person name="Andreopoulos B."/>
            <person name="Baker S."/>
            <person name="Barry K."/>
            <person name="Bills G."/>
            <person name="Bluhm B."/>
            <person name="Cannon C."/>
            <person name="Castanera R."/>
            <person name="Culley D."/>
            <person name="Daum C."/>
            <person name="Ezra D."/>
            <person name="Gonzalez J."/>
            <person name="Henrissat B."/>
            <person name="Kuo A."/>
            <person name="Liang C."/>
            <person name="Lipzen A."/>
            <person name="Lutzoni F."/>
            <person name="Magnuson J."/>
            <person name="Mondo S."/>
            <person name="Nolan M."/>
            <person name="Ohm R."/>
            <person name="Pangilinan J."/>
            <person name="Park H.-J."/>
            <person name="Ramirez L."/>
            <person name="Alfaro M."/>
            <person name="Sun H."/>
            <person name="Tritt A."/>
            <person name="Yoshinaga Y."/>
            <person name="Zwiers L.-H."/>
            <person name="Turgeon B."/>
            <person name="Goodwin S."/>
            <person name="Spatafora J."/>
            <person name="Crous P."/>
            <person name="Grigoriev I."/>
        </authorList>
    </citation>
    <scope>NUCLEOTIDE SEQUENCE</scope>
    <source>
        <strain evidence="1">CBS 110217</strain>
    </source>
</reference>
<dbReference type="EMBL" id="ML978230">
    <property type="protein sequence ID" value="KAF2027182.1"/>
    <property type="molecule type" value="Genomic_DNA"/>
</dbReference>
<gene>
    <name evidence="1" type="ORF">EK21DRAFT_115074</name>
</gene>
<accession>A0A9P4LK16</accession>
<name>A0A9P4LK16_9PLEO</name>
<evidence type="ECO:0000313" key="1">
    <source>
        <dbReference type="EMBL" id="KAF2027182.1"/>
    </source>
</evidence>
<dbReference type="AlphaFoldDB" id="A0A9P4LK16"/>
<keyword evidence="2" id="KW-1185">Reference proteome</keyword>
<organism evidence="1 2">
    <name type="scientific">Setomelanomma holmii</name>
    <dbReference type="NCBI Taxonomy" id="210430"/>
    <lineage>
        <taxon>Eukaryota</taxon>
        <taxon>Fungi</taxon>
        <taxon>Dikarya</taxon>
        <taxon>Ascomycota</taxon>
        <taxon>Pezizomycotina</taxon>
        <taxon>Dothideomycetes</taxon>
        <taxon>Pleosporomycetidae</taxon>
        <taxon>Pleosporales</taxon>
        <taxon>Pleosporineae</taxon>
        <taxon>Phaeosphaeriaceae</taxon>
        <taxon>Setomelanomma</taxon>
    </lineage>
</organism>
<sequence>MTGKRGGHGVDDTDLAQFVSGSRHGGIFVSSHKGIKDRSYKNAMSVEHDQNTFMNNPPANQCLVSMIGPAAARWLGGYVAHGWKYQAWDEKETWDEENKALGADFPLIAVDLDTTSLGPLIAYLTWYAENEPTGGLY</sequence>